<keyword evidence="2" id="KW-1133">Transmembrane helix</keyword>
<dbReference type="STRING" id="1314773.A0A3N2PU62"/>
<evidence type="ECO:0000256" key="2">
    <source>
        <dbReference type="SAM" id="Phobius"/>
    </source>
</evidence>
<feature type="compositionally biased region" description="Pro residues" evidence="1">
    <location>
        <begin position="186"/>
        <end position="198"/>
    </location>
</feature>
<keyword evidence="2" id="KW-0812">Transmembrane</keyword>
<reference evidence="3 4" key="1">
    <citation type="journal article" date="2018" name="Mol. Ecol.">
        <title>The obligate alkalophilic soda-lake fungus Sodiomyces alkalinus has shifted to a protein diet.</title>
        <authorList>
            <person name="Grum-Grzhimaylo A.A."/>
            <person name="Falkoski D.L."/>
            <person name="van den Heuvel J."/>
            <person name="Valero-Jimenez C.A."/>
            <person name="Min B."/>
            <person name="Choi I.G."/>
            <person name="Lipzen A."/>
            <person name="Daum C.G."/>
            <person name="Aanen D.K."/>
            <person name="Tsang A."/>
            <person name="Henrissat B."/>
            <person name="Bilanenko E.N."/>
            <person name="de Vries R.P."/>
            <person name="van Kan J.A.L."/>
            <person name="Grigoriev I.V."/>
            <person name="Debets A.J.M."/>
        </authorList>
    </citation>
    <scope>NUCLEOTIDE SEQUENCE [LARGE SCALE GENOMIC DNA]</scope>
    <source>
        <strain evidence="3 4">F11</strain>
    </source>
</reference>
<feature type="region of interest" description="Disordered" evidence="1">
    <location>
        <begin position="364"/>
        <end position="388"/>
    </location>
</feature>
<feature type="compositionally biased region" description="Low complexity" evidence="1">
    <location>
        <begin position="144"/>
        <end position="169"/>
    </location>
</feature>
<evidence type="ECO:0008006" key="5">
    <source>
        <dbReference type="Google" id="ProtNLM"/>
    </source>
</evidence>
<sequence length="632" mass="67176">MGGRRLFSAVNGPLNGRCLVLAVLAFVCWLICFHSDSSGVTSDCWCFGLAQHVAHVYCLTAAETPAPKTREGRQKDDALRASRAWATRGPDHLVYLVLRQASGLVLDHLAPGRLALGRLALDRLVLGLQALDHHQDFWDNIPGTTTTTTTSRSSAPATTTTTTSSQPTNTTPPPDEDEAEEDPDRSPNPQPQPQPQPEPEPEPEPQPVRGGQDREEEEAEEPPQTTTNQNPDPTAGNPHPSQDQQDEVDNTPPSVTTQTTPATQINPAPAPTETPTTPIFNPVTSEQPWRSGSTATTFATHTSSNTADLLPAVPTAGASDAEGQEQNNSLGTGPIVGIVFGVILGIVFLCLAIFSLVRRRRRKQPAPHEHASTVPPTQQPRSNAEAPPLAWTHVPADNESEKDGVVQIFRWPSLPSGRSGYRRASDEESASLVSTVDRPPHVAMAARTHGHKKSWSRSTISTLIRPSTRGTLARKEAEAAAAAGATTTFTSEAEKRRMSDMVRKHLTAALATNPAEEAGRNNISISSNGREEAERNGGGAYLHPGPLRGRRNSAATMSSVGSSGGGSFVSSGVLSHTLGSFPTPPSGGNSGASTPDSVKIPSPLASQTYVERLETLPAKTYKPYRPGLTGSS</sequence>
<dbReference type="RefSeq" id="XP_028465846.1">
    <property type="nucleotide sequence ID" value="XM_028613523.1"/>
</dbReference>
<feature type="compositionally biased region" description="Polar residues" evidence="1">
    <location>
        <begin position="282"/>
        <end position="292"/>
    </location>
</feature>
<dbReference type="EMBL" id="ML119056">
    <property type="protein sequence ID" value="ROT38040.1"/>
    <property type="molecule type" value="Genomic_DNA"/>
</dbReference>
<dbReference type="GeneID" id="39582001"/>
<dbReference type="Proteomes" id="UP000272025">
    <property type="component" value="Unassembled WGS sequence"/>
</dbReference>
<evidence type="ECO:0000313" key="4">
    <source>
        <dbReference type="Proteomes" id="UP000272025"/>
    </source>
</evidence>
<evidence type="ECO:0000256" key="1">
    <source>
        <dbReference type="SAM" id="MobiDB-lite"/>
    </source>
</evidence>
<keyword evidence="4" id="KW-1185">Reference proteome</keyword>
<keyword evidence="2" id="KW-0472">Membrane</keyword>
<proteinExistence type="predicted"/>
<organism evidence="3 4">
    <name type="scientific">Sodiomyces alkalinus (strain CBS 110278 / VKM F-3762 / F11)</name>
    <name type="common">Alkaliphilic filamentous fungus</name>
    <dbReference type="NCBI Taxonomy" id="1314773"/>
    <lineage>
        <taxon>Eukaryota</taxon>
        <taxon>Fungi</taxon>
        <taxon>Dikarya</taxon>
        <taxon>Ascomycota</taxon>
        <taxon>Pezizomycotina</taxon>
        <taxon>Sordariomycetes</taxon>
        <taxon>Hypocreomycetidae</taxon>
        <taxon>Glomerellales</taxon>
        <taxon>Plectosphaerellaceae</taxon>
        <taxon>Sodiomyces</taxon>
    </lineage>
</organism>
<name>A0A3N2PU62_SODAK</name>
<dbReference type="CDD" id="cd12087">
    <property type="entry name" value="TM_EGFR-like"/>
    <property type="match status" value="1"/>
</dbReference>
<feature type="region of interest" description="Disordered" evidence="1">
    <location>
        <begin position="137"/>
        <end position="326"/>
    </location>
</feature>
<evidence type="ECO:0000313" key="3">
    <source>
        <dbReference type="EMBL" id="ROT38040.1"/>
    </source>
</evidence>
<accession>A0A3N2PU62</accession>
<protein>
    <recommendedName>
        <fullName evidence="5">Mid2 domain-containing protein</fullName>
    </recommendedName>
</protein>
<dbReference type="AlphaFoldDB" id="A0A3N2PU62"/>
<feature type="compositionally biased region" description="Acidic residues" evidence="1">
    <location>
        <begin position="174"/>
        <end position="183"/>
    </location>
</feature>
<feature type="compositionally biased region" description="Low complexity" evidence="1">
    <location>
        <begin position="293"/>
        <end position="307"/>
    </location>
</feature>
<feature type="region of interest" description="Disordered" evidence="1">
    <location>
        <begin position="579"/>
        <end position="603"/>
    </location>
</feature>
<gene>
    <name evidence="3" type="ORF">SODALDRAFT_351201</name>
</gene>
<feature type="region of interest" description="Disordered" evidence="1">
    <location>
        <begin position="509"/>
        <end position="565"/>
    </location>
</feature>
<feature type="compositionally biased region" description="Low complexity" evidence="1">
    <location>
        <begin position="222"/>
        <end position="234"/>
    </location>
</feature>
<feature type="compositionally biased region" description="Polar residues" evidence="1">
    <location>
        <begin position="251"/>
        <end position="266"/>
    </location>
</feature>
<feature type="transmembrane region" description="Helical" evidence="2">
    <location>
        <begin position="335"/>
        <end position="357"/>
    </location>
</feature>